<sequence>MSSTQDTSPAKDVDTTCETQCFEQSDFTSKTSEAVNQLSEQHQTYLLQRHGTLDLDPLPSMNPADPYNWSTRKKVMNLILVAFHGFTGAFTATSIICAYQEVAKDLGVSLQTISYLTSIQIAILGGAPLLWKPLSHRFGRRPIFLLSLLFSCVFNIGCAKSPNYSSMAVCRAFAGLFICPAIAIGTAVVMETFFKHERGRYMGVWALLVSLGVPFGPLIFGFVAQRVGYRWIYWTLAIINGVQLILYIFFGPETRYIGMDENSKSSTFKREYLSFRRIDPTPLTLGEFLHPLTLFTKIPALVAGMTYSMVFLFALVMNSVEVPQLLQRKFELDPQQLGLQFISLVIGCVLGEQLGGVMSDIWMNTRARRIKVKPEPEYRLWLSYIGFLLTTCGMAVFLVCTDQATTGKWTVKPLIGVCIAAFGCQVVTTVMFTYAVDRYSQDAGSVGVFINFLRCVFGFVGPFWFPPMFENIGVATSSAVVAALIVAVSIIPTALMHWQGRKQHGLHHSGEI</sequence>
<feature type="transmembrane region" description="Helical" evidence="5">
    <location>
        <begin position="448"/>
        <end position="466"/>
    </location>
</feature>
<keyword evidence="4 5" id="KW-0472">Membrane</keyword>
<dbReference type="OrthoDB" id="2585655at2759"/>
<dbReference type="InterPro" id="IPR036259">
    <property type="entry name" value="MFS_trans_sf"/>
</dbReference>
<name>A0A7R8AP11_9EURO</name>
<reference evidence="7" key="2">
    <citation type="submission" date="2021-02" db="EMBL/GenBank/DDBJ databases">
        <title>Aspergillus puulaauensis MK2 genome sequence.</title>
        <authorList>
            <person name="Futagami T."/>
            <person name="Mori K."/>
            <person name="Kadooka C."/>
            <person name="Tanaka T."/>
        </authorList>
    </citation>
    <scope>NUCLEOTIDE SEQUENCE</scope>
    <source>
        <strain evidence="7">MK2</strain>
    </source>
</reference>
<feature type="transmembrane region" description="Helical" evidence="5">
    <location>
        <begin position="113"/>
        <end position="131"/>
    </location>
</feature>
<dbReference type="Proteomes" id="UP000654913">
    <property type="component" value="Chromosome 5"/>
</dbReference>
<feature type="transmembrane region" description="Helical" evidence="5">
    <location>
        <begin position="298"/>
        <end position="317"/>
    </location>
</feature>
<evidence type="ECO:0000256" key="5">
    <source>
        <dbReference type="SAM" id="Phobius"/>
    </source>
</evidence>
<dbReference type="PANTHER" id="PTHR23502">
    <property type="entry name" value="MAJOR FACILITATOR SUPERFAMILY"/>
    <property type="match status" value="1"/>
</dbReference>
<feature type="transmembrane region" description="Helical" evidence="5">
    <location>
        <begin position="202"/>
        <end position="225"/>
    </location>
</feature>
<dbReference type="AlphaFoldDB" id="A0A7R8AP11"/>
<evidence type="ECO:0000256" key="4">
    <source>
        <dbReference type="ARBA" id="ARBA00023136"/>
    </source>
</evidence>
<dbReference type="GO" id="GO:0022857">
    <property type="term" value="F:transmembrane transporter activity"/>
    <property type="evidence" value="ECO:0007669"/>
    <property type="project" value="InterPro"/>
</dbReference>
<feature type="transmembrane region" description="Helical" evidence="5">
    <location>
        <begin position="414"/>
        <end position="436"/>
    </location>
</feature>
<dbReference type="EMBL" id="AP024447">
    <property type="protein sequence ID" value="BCS25482.1"/>
    <property type="molecule type" value="Genomic_DNA"/>
</dbReference>
<organism evidence="7 8">
    <name type="scientific">Aspergillus puulaauensis</name>
    <dbReference type="NCBI Taxonomy" id="1220207"/>
    <lineage>
        <taxon>Eukaryota</taxon>
        <taxon>Fungi</taxon>
        <taxon>Dikarya</taxon>
        <taxon>Ascomycota</taxon>
        <taxon>Pezizomycotina</taxon>
        <taxon>Eurotiomycetes</taxon>
        <taxon>Eurotiomycetidae</taxon>
        <taxon>Eurotiales</taxon>
        <taxon>Aspergillaceae</taxon>
        <taxon>Aspergillus</taxon>
    </lineage>
</organism>
<dbReference type="RefSeq" id="XP_041557676.1">
    <property type="nucleotide sequence ID" value="XM_041705164.1"/>
</dbReference>
<evidence type="ECO:0000256" key="1">
    <source>
        <dbReference type="ARBA" id="ARBA00004141"/>
    </source>
</evidence>
<feature type="transmembrane region" description="Helical" evidence="5">
    <location>
        <begin position="378"/>
        <end position="399"/>
    </location>
</feature>
<feature type="transmembrane region" description="Helical" evidence="5">
    <location>
        <begin position="78"/>
        <end position="101"/>
    </location>
</feature>
<dbReference type="InterPro" id="IPR011701">
    <property type="entry name" value="MFS"/>
</dbReference>
<evidence type="ECO:0000256" key="2">
    <source>
        <dbReference type="ARBA" id="ARBA00022692"/>
    </source>
</evidence>
<evidence type="ECO:0000256" key="3">
    <source>
        <dbReference type="ARBA" id="ARBA00022989"/>
    </source>
</evidence>
<evidence type="ECO:0000313" key="7">
    <source>
        <dbReference type="EMBL" id="BCS25482.1"/>
    </source>
</evidence>
<feature type="domain" description="Major facilitator superfamily (MFS) profile" evidence="6">
    <location>
        <begin position="77"/>
        <end position="501"/>
    </location>
</feature>
<gene>
    <name evidence="7" type="ORF">APUU_50193A</name>
</gene>
<dbReference type="SUPFAM" id="SSF103473">
    <property type="entry name" value="MFS general substrate transporter"/>
    <property type="match status" value="1"/>
</dbReference>
<proteinExistence type="predicted"/>
<dbReference type="InterPro" id="IPR020846">
    <property type="entry name" value="MFS_dom"/>
</dbReference>
<feature type="transmembrane region" description="Helical" evidence="5">
    <location>
        <begin position="472"/>
        <end position="495"/>
    </location>
</feature>
<feature type="transmembrane region" description="Helical" evidence="5">
    <location>
        <begin position="143"/>
        <end position="162"/>
    </location>
</feature>
<dbReference type="KEGG" id="apuu:APUU_50193A"/>
<comment type="subcellular location">
    <subcellularLocation>
        <location evidence="1">Membrane</location>
        <topology evidence="1">Multi-pass membrane protein</topology>
    </subcellularLocation>
</comment>
<keyword evidence="8" id="KW-1185">Reference proteome</keyword>
<dbReference type="PANTHER" id="PTHR23502:SF2">
    <property type="entry name" value="TRANSPORTER, PUTATIVE (AFU_ORTHOLOGUE AFUA_2G08910)-RELATED"/>
    <property type="match status" value="1"/>
</dbReference>
<dbReference type="PROSITE" id="PS50850">
    <property type="entry name" value="MFS"/>
    <property type="match status" value="1"/>
</dbReference>
<dbReference type="GeneID" id="64975487"/>
<keyword evidence="2 5" id="KW-0812">Transmembrane</keyword>
<reference evidence="7" key="1">
    <citation type="submission" date="2021-01" db="EMBL/GenBank/DDBJ databases">
        <authorList>
            <consortium name="Aspergillus puulaauensis MK2 genome sequencing consortium"/>
            <person name="Kazuki M."/>
            <person name="Futagami T."/>
        </authorList>
    </citation>
    <scope>NUCLEOTIDE SEQUENCE</scope>
    <source>
        <strain evidence="7">MK2</strain>
    </source>
</reference>
<feature type="transmembrane region" description="Helical" evidence="5">
    <location>
        <begin position="337"/>
        <end position="357"/>
    </location>
</feature>
<feature type="transmembrane region" description="Helical" evidence="5">
    <location>
        <begin position="231"/>
        <end position="250"/>
    </location>
</feature>
<dbReference type="GO" id="GO:0005886">
    <property type="term" value="C:plasma membrane"/>
    <property type="evidence" value="ECO:0007669"/>
    <property type="project" value="TreeGrafter"/>
</dbReference>
<protein>
    <recommendedName>
        <fullName evidence="6">Major facilitator superfamily (MFS) profile domain-containing protein</fullName>
    </recommendedName>
</protein>
<dbReference type="FunFam" id="1.20.1250.20:FF:000318">
    <property type="entry name" value="MFS multidrug transporter, putative"/>
    <property type="match status" value="1"/>
</dbReference>
<keyword evidence="3 5" id="KW-1133">Transmembrane helix</keyword>
<feature type="transmembrane region" description="Helical" evidence="5">
    <location>
        <begin position="168"/>
        <end position="190"/>
    </location>
</feature>
<dbReference type="Gene3D" id="1.20.1250.20">
    <property type="entry name" value="MFS general substrate transporter like domains"/>
    <property type="match status" value="1"/>
</dbReference>
<evidence type="ECO:0000259" key="6">
    <source>
        <dbReference type="PROSITE" id="PS50850"/>
    </source>
</evidence>
<evidence type="ECO:0000313" key="8">
    <source>
        <dbReference type="Proteomes" id="UP000654913"/>
    </source>
</evidence>
<dbReference type="Pfam" id="PF07690">
    <property type="entry name" value="MFS_1"/>
    <property type="match status" value="1"/>
</dbReference>
<accession>A0A7R8AP11</accession>